<keyword evidence="3" id="KW-1185">Reference proteome</keyword>
<reference evidence="2 3" key="1">
    <citation type="journal article" date="2012" name="Science">
        <title>The Paleozoic origin of enzymatic lignin decomposition reconstructed from 31 fungal genomes.</title>
        <authorList>
            <person name="Floudas D."/>
            <person name="Binder M."/>
            <person name="Riley R."/>
            <person name="Barry K."/>
            <person name="Blanchette R.A."/>
            <person name="Henrissat B."/>
            <person name="Martinez A.T."/>
            <person name="Otillar R."/>
            <person name="Spatafora J.W."/>
            <person name="Yadav J.S."/>
            <person name="Aerts A."/>
            <person name="Benoit I."/>
            <person name="Boyd A."/>
            <person name="Carlson A."/>
            <person name="Copeland A."/>
            <person name="Coutinho P.M."/>
            <person name="de Vries R.P."/>
            <person name="Ferreira P."/>
            <person name="Findley K."/>
            <person name="Foster B."/>
            <person name="Gaskell J."/>
            <person name="Glotzer D."/>
            <person name="Gorecki P."/>
            <person name="Heitman J."/>
            <person name="Hesse C."/>
            <person name="Hori C."/>
            <person name="Igarashi K."/>
            <person name="Jurgens J.A."/>
            <person name="Kallen N."/>
            <person name="Kersten P."/>
            <person name="Kohler A."/>
            <person name="Kuees U."/>
            <person name="Kumar T.K.A."/>
            <person name="Kuo A."/>
            <person name="LaButti K."/>
            <person name="Larrondo L.F."/>
            <person name="Lindquist E."/>
            <person name="Ling A."/>
            <person name="Lombard V."/>
            <person name="Lucas S."/>
            <person name="Lundell T."/>
            <person name="Martin R."/>
            <person name="McLaughlin D.J."/>
            <person name="Morgenstern I."/>
            <person name="Morin E."/>
            <person name="Murat C."/>
            <person name="Nagy L.G."/>
            <person name="Nolan M."/>
            <person name="Ohm R.A."/>
            <person name="Patyshakuliyeva A."/>
            <person name="Rokas A."/>
            <person name="Ruiz-Duenas F.J."/>
            <person name="Sabat G."/>
            <person name="Salamov A."/>
            <person name="Samejima M."/>
            <person name="Schmutz J."/>
            <person name="Slot J.C."/>
            <person name="St John F."/>
            <person name="Stenlid J."/>
            <person name="Sun H."/>
            <person name="Sun S."/>
            <person name="Syed K."/>
            <person name="Tsang A."/>
            <person name="Wiebenga A."/>
            <person name="Young D."/>
            <person name="Pisabarro A."/>
            <person name="Eastwood D.C."/>
            <person name="Martin F."/>
            <person name="Cullen D."/>
            <person name="Grigoriev I.V."/>
            <person name="Hibbett D.S."/>
        </authorList>
    </citation>
    <scope>NUCLEOTIDE SEQUENCE [LARGE SCALE GENOMIC DNA]</scope>
    <source>
        <strain evidence="2 3">ATCC 11539</strain>
    </source>
</reference>
<dbReference type="OrthoDB" id="2844016at2759"/>
<dbReference type="AlphaFoldDB" id="S7RHP7"/>
<evidence type="ECO:0000313" key="2">
    <source>
        <dbReference type="EMBL" id="EPQ53815.1"/>
    </source>
</evidence>
<evidence type="ECO:0000256" key="1">
    <source>
        <dbReference type="SAM" id="SignalP"/>
    </source>
</evidence>
<proteinExistence type="predicted"/>
<protein>
    <submittedName>
        <fullName evidence="2">Uncharacterized protein</fullName>
    </submittedName>
</protein>
<organism evidence="2 3">
    <name type="scientific">Gloeophyllum trabeum (strain ATCC 11539 / FP-39264 / Madison 617)</name>
    <name type="common">Brown rot fungus</name>
    <dbReference type="NCBI Taxonomy" id="670483"/>
    <lineage>
        <taxon>Eukaryota</taxon>
        <taxon>Fungi</taxon>
        <taxon>Dikarya</taxon>
        <taxon>Basidiomycota</taxon>
        <taxon>Agaricomycotina</taxon>
        <taxon>Agaricomycetes</taxon>
        <taxon>Gloeophyllales</taxon>
        <taxon>Gloeophyllaceae</taxon>
        <taxon>Gloeophyllum</taxon>
    </lineage>
</organism>
<dbReference type="GeneID" id="19309655"/>
<dbReference type="EMBL" id="KB469305">
    <property type="protein sequence ID" value="EPQ53815.1"/>
    <property type="molecule type" value="Genomic_DNA"/>
</dbReference>
<name>S7RHP7_GLOTA</name>
<dbReference type="RefSeq" id="XP_007868096.1">
    <property type="nucleotide sequence ID" value="XM_007869905.1"/>
</dbReference>
<accession>S7RHP7</accession>
<dbReference type="KEGG" id="gtr:GLOTRDRAFT_94958"/>
<evidence type="ECO:0000313" key="3">
    <source>
        <dbReference type="Proteomes" id="UP000030669"/>
    </source>
</evidence>
<sequence>MSPARSLAALAVLGALAHTAYAGVCFTAGGVGINTLNFTVSAVNTTLPNSSTAGAPLGWGLALGSASARGSWWLIDPAYDPIYYAAHNTLSLTDGVLTEAYPAVFKSAPVSPGSALMTANADQLAGAAPEDSYCVVAPAVWGARPKLAVKGRTDKFAICHYEAGTPFAQAVVVYDGDSVPGSDAGAPDCYKVDLYVDVDVAH</sequence>
<dbReference type="HOGENOM" id="CLU_1354741_0_0_1"/>
<feature type="chain" id="PRO_5004556623" evidence="1">
    <location>
        <begin position="23"/>
        <end position="202"/>
    </location>
</feature>
<gene>
    <name evidence="2" type="ORF">GLOTRDRAFT_94958</name>
</gene>
<dbReference type="OMA" id="VWNADAN"/>
<feature type="signal peptide" evidence="1">
    <location>
        <begin position="1"/>
        <end position="22"/>
    </location>
</feature>
<keyword evidence="1" id="KW-0732">Signal</keyword>
<dbReference type="Proteomes" id="UP000030669">
    <property type="component" value="Unassembled WGS sequence"/>
</dbReference>